<dbReference type="GO" id="GO:0016705">
    <property type="term" value="F:oxidoreductase activity, acting on paired donors, with incorporation or reduction of molecular oxygen"/>
    <property type="evidence" value="ECO:0007669"/>
    <property type="project" value="InterPro"/>
</dbReference>
<evidence type="ECO:0000313" key="4">
    <source>
        <dbReference type="Proteomes" id="UP000645966"/>
    </source>
</evidence>
<dbReference type="InterPro" id="IPR011251">
    <property type="entry name" value="Luciferase-like_dom"/>
</dbReference>
<dbReference type="PANTHER" id="PTHR30137:SF6">
    <property type="entry name" value="LUCIFERASE-LIKE MONOOXYGENASE"/>
    <property type="match status" value="1"/>
</dbReference>
<dbReference type="Gene3D" id="3.20.20.30">
    <property type="entry name" value="Luciferase-like domain"/>
    <property type="match status" value="1"/>
</dbReference>
<protein>
    <submittedName>
        <fullName evidence="3">LLM class flavin-dependent oxidoreductase</fullName>
    </submittedName>
</protein>
<gene>
    <name evidence="3" type="ORF">JDV75_10145</name>
</gene>
<dbReference type="EMBL" id="JAEIOS010000015">
    <property type="protein sequence ID" value="MBI8990109.1"/>
    <property type="molecule type" value="Genomic_DNA"/>
</dbReference>
<comment type="caution">
    <text evidence="3">The sequence shown here is derived from an EMBL/GenBank/DDBJ whole genome shotgun (WGS) entry which is preliminary data.</text>
</comment>
<proteinExistence type="predicted"/>
<dbReference type="CDD" id="cd00347">
    <property type="entry name" value="Flavin_utilizing_monoxygenases"/>
    <property type="match status" value="2"/>
</dbReference>
<dbReference type="InterPro" id="IPR019949">
    <property type="entry name" value="CmoO-like"/>
</dbReference>
<organism evidence="3 4">
    <name type="scientific">Corynebacterium meridianum</name>
    <dbReference type="NCBI Taxonomy" id="2765363"/>
    <lineage>
        <taxon>Bacteria</taxon>
        <taxon>Bacillati</taxon>
        <taxon>Actinomycetota</taxon>
        <taxon>Actinomycetes</taxon>
        <taxon>Mycobacteriales</taxon>
        <taxon>Corynebacteriaceae</taxon>
        <taxon>Corynebacterium</taxon>
    </lineage>
</organism>
<dbReference type="RefSeq" id="WP_198739135.1">
    <property type="nucleotide sequence ID" value="NZ_JAEIOS010000015.1"/>
</dbReference>
<dbReference type="PANTHER" id="PTHR30137">
    <property type="entry name" value="LUCIFERASE-LIKE MONOOXYGENASE"/>
    <property type="match status" value="1"/>
</dbReference>
<dbReference type="SUPFAM" id="SSF51679">
    <property type="entry name" value="Bacterial luciferase-like"/>
    <property type="match status" value="1"/>
</dbReference>
<dbReference type="InterPro" id="IPR036661">
    <property type="entry name" value="Luciferase-like_sf"/>
</dbReference>
<evidence type="ECO:0000313" key="3">
    <source>
        <dbReference type="EMBL" id="MBI8990109.1"/>
    </source>
</evidence>
<accession>A0A934M7Z8</accession>
<sequence length="338" mass="35553">MRHRLPDLSVLDLVPVSAGSGPAEAIRATCSAAQTAERHGYRRYWLAEHHNSPALACSATTVLMGAVAASTDRIRVGSGGIMLPNHAPLKVAEDIGTLAVMYPGRIDCGLGRAPGTDARTAERLRRGSADLADFTREVTELHGYLGPTTGAPGETAVIGRGVGVDLFVLGSSTGGARAAAELGLPFSFASHFAPDHLREALAVYRENFNPGAPTAQVSEPWISAAVNVMAADTTAEARRQLLTLQHSFAGVLTGRRGPLVAPGDTAELHPILQSRVAHSLRVTACGTAVEVVDQLIDWAGPLELDEILTVTYAHDPTIRRASLALVGEEWATRRAGGM</sequence>
<comment type="similarity">
    <text evidence="1">To bacterial alkanal monooxygenase alpha and beta chains.</text>
</comment>
<name>A0A934M7Z8_9CORY</name>
<dbReference type="NCBIfam" id="TIGR03558">
    <property type="entry name" value="oxido_grp_1"/>
    <property type="match status" value="1"/>
</dbReference>
<feature type="domain" description="Luciferase-like" evidence="2">
    <location>
        <begin position="10"/>
        <end position="298"/>
    </location>
</feature>
<dbReference type="Proteomes" id="UP000645966">
    <property type="component" value="Unassembled WGS sequence"/>
</dbReference>
<keyword evidence="4" id="KW-1185">Reference proteome</keyword>
<evidence type="ECO:0000259" key="2">
    <source>
        <dbReference type="Pfam" id="PF00296"/>
    </source>
</evidence>
<dbReference type="GO" id="GO:0005829">
    <property type="term" value="C:cytosol"/>
    <property type="evidence" value="ECO:0007669"/>
    <property type="project" value="TreeGrafter"/>
</dbReference>
<dbReference type="InterPro" id="IPR050766">
    <property type="entry name" value="Bact_Lucif_Oxidored"/>
</dbReference>
<evidence type="ECO:0000256" key="1">
    <source>
        <dbReference type="ARBA" id="ARBA00007789"/>
    </source>
</evidence>
<dbReference type="Pfam" id="PF00296">
    <property type="entry name" value="Bac_luciferase"/>
    <property type="match status" value="1"/>
</dbReference>
<dbReference type="AlphaFoldDB" id="A0A934M7Z8"/>
<reference evidence="3" key="1">
    <citation type="submission" date="2020-12" db="EMBL/GenBank/DDBJ databases">
        <title>Genome public.</title>
        <authorList>
            <person name="Sun Q."/>
        </authorList>
    </citation>
    <scope>NUCLEOTIDE SEQUENCE</scope>
    <source>
        <strain evidence="3">CCM 8863</strain>
    </source>
</reference>